<feature type="domain" description="Sulfatase N-terminal" evidence="1">
    <location>
        <begin position="125"/>
        <end position="222"/>
    </location>
</feature>
<dbReference type="Gene3D" id="3.40.720.10">
    <property type="entry name" value="Alkaline Phosphatase, subunit A"/>
    <property type="match status" value="2"/>
</dbReference>
<dbReference type="PANTHER" id="PTHR46615">
    <property type="entry name" value="ARYLSULFATASE K"/>
    <property type="match status" value="1"/>
</dbReference>
<dbReference type="Proteomes" id="UP000621560">
    <property type="component" value="Unassembled WGS sequence"/>
</dbReference>
<gene>
    <name evidence="2" type="ORF">IDH44_20955</name>
</gene>
<protein>
    <submittedName>
        <fullName evidence="2">Sulfatase-like hydrolase/transferase</fullName>
    </submittedName>
</protein>
<dbReference type="GO" id="GO:0004065">
    <property type="term" value="F:arylsulfatase activity"/>
    <property type="evidence" value="ECO:0007669"/>
    <property type="project" value="TreeGrafter"/>
</dbReference>
<name>A0A927GTK2_9BACL</name>
<dbReference type="EMBL" id="JACXIZ010000043">
    <property type="protein sequence ID" value="MBD2847668.1"/>
    <property type="molecule type" value="Genomic_DNA"/>
</dbReference>
<dbReference type="AlphaFoldDB" id="A0A927GTK2"/>
<evidence type="ECO:0000259" key="1">
    <source>
        <dbReference type="Pfam" id="PF00884"/>
    </source>
</evidence>
<evidence type="ECO:0000313" key="2">
    <source>
        <dbReference type="EMBL" id="MBD2847668.1"/>
    </source>
</evidence>
<dbReference type="InterPro" id="IPR000917">
    <property type="entry name" value="Sulfatase_N"/>
</dbReference>
<comment type="caution">
    <text evidence="2">The sequence shown here is derived from an EMBL/GenBank/DDBJ whole genome shotgun (WGS) entry which is preliminary data.</text>
</comment>
<evidence type="ECO:0000313" key="3">
    <source>
        <dbReference type="Proteomes" id="UP000621560"/>
    </source>
</evidence>
<sequence length="338" mass="36851">MSKRPNIVLIVADDHRHSALGAAGLEPVRTPVLDALAHSGVCFRQSHMHGGVLQAVCAPARAALHTGMSPFRAAQSACDVDSQGAMSIRSQWPPNLASAHPFDNGELGVRDEQLLVSPLREADVREELAAYYAMISHLDAQIGTVLAALESTGQREETVVVYTADHGIALGSHGLLGKQNLYDHSVRIPLIASGPGLPQGRTVEAYTCTCDLYPTLCELAGAPVPDTVEGRSLLPFAEGRREAARPYVGAAYRYLQRMIKADGWKLIRYWQDPHTGAGTDRVQLYHLDEDPWECRDLAADPGQRGRVAELSRAMKRWLAETGDPLLDYWTAISMEEAL</sequence>
<keyword evidence="2" id="KW-0378">Hydrolase</keyword>
<dbReference type="PANTHER" id="PTHR46615:SF1">
    <property type="entry name" value="ARYLSULFATASE K"/>
    <property type="match status" value="1"/>
</dbReference>
<dbReference type="InterPro" id="IPR051849">
    <property type="entry name" value="GAG-degrading_sulfatase"/>
</dbReference>
<dbReference type="SUPFAM" id="SSF53649">
    <property type="entry name" value="Alkaline phosphatase-like"/>
    <property type="match status" value="1"/>
</dbReference>
<organism evidence="2 3">
    <name type="scientific">Paenibacillus sabuli</name>
    <dbReference type="NCBI Taxonomy" id="2772509"/>
    <lineage>
        <taxon>Bacteria</taxon>
        <taxon>Bacillati</taxon>
        <taxon>Bacillota</taxon>
        <taxon>Bacilli</taxon>
        <taxon>Bacillales</taxon>
        <taxon>Paenibacillaceae</taxon>
        <taxon>Paenibacillus</taxon>
    </lineage>
</organism>
<accession>A0A927GTK2</accession>
<keyword evidence="3" id="KW-1185">Reference proteome</keyword>
<feature type="domain" description="Sulfatase N-terminal" evidence="1">
    <location>
        <begin position="5"/>
        <end position="72"/>
    </location>
</feature>
<dbReference type="InterPro" id="IPR017850">
    <property type="entry name" value="Alkaline_phosphatase_core_sf"/>
</dbReference>
<proteinExistence type="predicted"/>
<dbReference type="RefSeq" id="WP_190920774.1">
    <property type="nucleotide sequence ID" value="NZ_JACXIZ010000043.1"/>
</dbReference>
<dbReference type="Pfam" id="PF00884">
    <property type="entry name" value="Sulfatase"/>
    <property type="match status" value="2"/>
</dbReference>
<reference evidence="2" key="1">
    <citation type="submission" date="2020-09" db="EMBL/GenBank/DDBJ databases">
        <title>A novel bacterium of genus Paenibacillus, isolated from South China Sea.</title>
        <authorList>
            <person name="Huang H."/>
            <person name="Mo K."/>
            <person name="Hu Y."/>
        </authorList>
    </citation>
    <scope>NUCLEOTIDE SEQUENCE</scope>
    <source>
        <strain evidence="2">IB182496</strain>
    </source>
</reference>
<dbReference type="GO" id="GO:0015024">
    <property type="term" value="F:glucuronate-2-sulfatase activity"/>
    <property type="evidence" value="ECO:0007669"/>
    <property type="project" value="TreeGrafter"/>
</dbReference>